<dbReference type="STRING" id="35608.A0A2U1KFX1"/>
<gene>
    <name evidence="5" type="ORF">CTI12_AA608870</name>
</gene>
<keyword evidence="2" id="KW-0129">CBS domain</keyword>
<evidence type="ECO:0000256" key="2">
    <source>
        <dbReference type="ARBA" id="ARBA00023122"/>
    </source>
</evidence>
<keyword evidence="1" id="KW-0677">Repeat</keyword>
<feature type="domain" description="CBS" evidence="4">
    <location>
        <begin position="345"/>
        <end position="381"/>
    </location>
</feature>
<comment type="caution">
    <text evidence="5">The sequence shown here is derived from an EMBL/GenBank/DDBJ whole genome shotgun (WGS) entry which is preliminary data.</text>
</comment>
<dbReference type="PANTHER" id="PTHR13780">
    <property type="entry name" value="AMP-ACTIVATED PROTEIN KINASE, GAMMA REGULATORY SUBUNIT"/>
    <property type="match status" value="1"/>
</dbReference>
<dbReference type="SUPFAM" id="SSF54631">
    <property type="entry name" value="CBS-domain pair"/>
    <property type="match status" value="1"/>
</dbReference>
<name>A0A2U1KFX1_ARTAN</name>
<dbReference type="Proteomes" id="UP000245207">
    <property type="component" value="Unassembled WGS sequence"/>
</dbReference>
<evidence type="ECO:0000256" key="3">
    <source>
        <dbReference type="SAM" id="MobiDB-lite"/>
    </source>
</evidence>
<dbReference type="InterPro" id="IPR000644">
    <property type="entry name" value="CBS_dom"/>
</dbReference>
<accession>A0A2U1KFX1</accession>
<organism evidence="5 6">
    <name type="scientific">Artemisia annua</name>
    <name type="common">Sweet wormwood</name>
    <dbReference type="NCBI Taxonomy" id="35608"/>
    <lineage>
        <taxon>Eukaryota</taxon>
        <taxon>Viridiplantae</taxon>
        <taxon>Streptophyta</taxon>
        <taxon>Embryophyta</taxon>
        <taxon>Tracheophyta</taxon>
        <taxon>Spermatophyta</taxon>
        <taxon>Magnoliopsida</taxon>
        <taxon>eudicotyledons</taxon>
        <taxon>Gunneridae</taxon>
        <taxon>Pentapetalae</taxon>
        <taxon>asterids</taxon>
        <taxon>campanulids</taxon>
        <taxon>Asterales</taxon>
        <taxon>Asteraceae</taxon>
        <taxon>Asteroideae</taxon>
        <taxon>Anthemideae</taxon>
        <taxon>Artemisiinae</taxon>
        <taxon>Artemisia</taxon>
    </lineage>
</organism>
<dbReference type="InterPro" id="IPR050511">
    <property type="entry name" value="AMPK_gamma/SDS23_families"/>
</dbReference>
<evidence type="ECO:0000259" key="4">
    <source>
        <dbReference type="Pfam" id="PF00571"/>
    </source>
</evidence>
<dbReference type="GO" id="GO:0005634">
    <property type="term" value="C:nucleus"/>
    <property type="evidence" value="ECO:0007669"/>
    <property type="project" value="TreeGrafter"/>
</dbReference>
<reference evidence="5 6" key="1">
    <citation type="journal article" date="2018" name="Mol. Plant">
        <title>The genome of Artemisia annua provides insight into the evolution of Asteraceae family and artemisinin biosynthesis.</title>
        <authorList>
            <person name="Shen Q."/>
            <person name="Zhang L."/>
            <person name="Liao Z."/>
            <person name="Wang S."/>
            <person name="Yan T."/>
            <person name="Shi P."/>
            <person name="Liu M."/>
            <person name="Fu X."/>
            <person name="Pan Q."/>
            <person name="Wang Y."/>
            <person name="Lv Z."/>
            <person name="Lu X."/>
            <person name="Zhang F."/>
            <person name="Jiang W."/>
            <person name="Ma Y."/>
            <person name="Chen M."/>
            <person name="Hao X."/>
            <person name="Li L."/>
            <person name="Tang Y."/>
            <person name="Lv G."/>
            <person name="Zhou Y."/>
            <person name="Sun X."/>
            <person name="Brodelius P.E."/>
            <person name="Rose J.K.C."/>
            <person name="Tang K."/>
        </authorList>
    </citation>
    <scope>NUCLEOTIDE SEQUENCE [LARGE SCALE GENOMIC DNA]</scope>
    <source>
        <strain evidence="6">cv. Huhao1</strain>
        <tissue evidence="5">Leaf</tissue>
    </source>
</reference>
<dbReference type="EMBL" id="PKPP01019906">
    <property type="protein sequence ID" value="PWA35503.1"/>
    <property type="molecule type" value="Genomic_DNA"/>
</dbReference>
<evidence type="ECO:0000256" key="1">
    <source>
        <dbReference type="ARBA" id="ARBA00022737"/>
    </source>
</evidence>
<keyword evidence="6" id="KW-1185">Reference proteome</keyword>
<evidence type="ECO:0000313" key="6">
    <source>
        <dbReference type="Proteomes" id="UP000245207"/>
    </source>
</evidence>
<dbReference type="Pfam" id="PF00571">
    <property type="entry name" value="CBS"/>
    <property type="match status" value="1"/>
</dbReference>
<dbReference type="PANTHER" id="PTHR13780:SF39">
    <property type="entry name" value="CBS DOMAIN-CONTAINING PROTEIN CBSX5-LIKE"/>
    <property type="match status" value="1"/>
</dbReference>
<sequence>MAQTFLATQVSDICVGKPSLRSLPSTASIAEAVAELKKSGEIYVSVWECDHDHNKVNGDEGIVFCRCLGKICMVDVIVFLCDKENILCPLEALKTSVVDLVMNVDGRIRHLESDSSLLEATDCILEGAQNLVIPIETTTRSNRRKKNLINITSPLSTTSTLHNGKEFCWLTQEDVIRFLLNSINVFSPTPSFTIESLNLINTDTLTVHYNDPASSALPLITRAHLNQTSIAVVNHDNTLIGEISPFALSCCDETIAAAITTLSTGDLMAYLDFMGPPEDLIHVVKTKLQERNLNAMLDLMDDYYNPSSSASSSSDEEYGSGKNGGMGRSYPGRRSEAIVCNPWNSLMAVVVQMIAHRVSYAWVVKEDYGLVGIVTFTEILGQFRRIAGSWNKHKEENIKRR</sequence>
<protein>
    <submittedName>
        <fullName evidence="5">CBS domain-containing protein</fullName>
    </submittedName>
</protein>
<feature type="region of interest" description="Disordered" evidence="3">
    <location>
        <begin position="307"/>
        <end position="329"/>
    </location>
</feature>
<dbReference type="GO" id="GO:0005737">
    <property type="term" value="C:cytoplasm"/>
    <property type="evidence" value="ECO:0007669"/>
    <property type="project" value="TreeGrafter"/>
</dbReference>
<dbReference type="InterPro" id="IPR046342">
    <property type="entry name" value="CBS_dom_sf"/>
</dbReference>
<dbReference type="OrthoDB" id="681454at2759"/>
<dbReference type="Gene3D" id="3.10.580.10">
    <property type="entry name" value="CBS-domain"/>
    <property type="match status" value="1"/>
</dbReference>
<dbReference type="AlphaFoldDB" id="A0A2U1KFX1"/>
<proteinExistence type="predicted"/>
<evidence type="ECO:0000313" key="5">
    <source>
        <dbReference type="EMBL" id="PWA35503.1"/>
    </source>
</evidence>